<reference evidence="1 2" key="1">
    <citation type="journal article" date="2016" name="Mol. Biol. Evol.">
        <title>Comparative Genomics of Early-Diverging Mushroom-Forming Fungi Provides Insights into the Origins of Lignocellulose Decay Capabilities.</title>
        <authorList>
            <person name="Nagy L.G."/>
            <person name="Riley R."/>
            <person name="Tritt A."/>
            <person name="Adam C."/>
            <person name="Daum C."/>
            <person name="Floudas D."/>
            <person name="Sun H."/>
            <person name="Yadav J.S."/>
            <person name="Pangilinan J."/>
            <person name="Larsson K.H."/>
            <person name="Matsuura K."/>
            <person name="Barry K."/>
            <person name="Labutti K."/>
            <person name="Kuo R."/>
            <person name="Ohm R.A."/>
            <person name="Bhattacharya S.S."/>
            <person name="Shirouzu T."/>
            <person name="Yoshinaga Y."/>
            <person name="Martin F.M."/>
            <person name="Grigoriev I.V."/>
            <person name="Hibbett D.S."/>
        </authorList>
    </citation>
    <scope>NUCLEOTIDE SEQUENCE [LARGE SCALE GENOMIC DNA]</scope>
    <source>
        <strain evidence="1 2">CBS 109695</strain>
    </source>
</reference>
<dbReference type="OrthoDB" id="5364171at2759"/>
<dbReference type="AlphaFoldDB" id="A0A165XTJ7"/>
<gene>
    <name evidence="1" type="ORF">FIBSPDRAFT_938765</name>
</gene>
<name>A0A165XTJ7_9AGAM</name>
<dbReference type="Proteomes" id="UP000076532">
    <property type="component" value="Unassembled WGS sequence"/>
</dbReference>
<sequence length="244" mass="26810">MGLFHVYVKSVPHQYTITIAFTSHEVADEWWRAVSTHIELSKWIKRISPQLYLWSSTQSGGPGQHPGTICTPANLDGISQFADKMVYLWQSDSTKYGTSYGPLGVLPVQDAPDLASGNSFFIRSKVEPHDYWYCPTTEANHWVSTSREERTQFVISLADKSLSQGTIMIGTDEVILSLAVAPNLLLDCTVGGVRLADKGAGKGVKLSDVRAKYINGQSSEWGKITLRSLVVAVGGGKYGNWELV</sequence>
<protein>
    <submittedName>
        <fullName evidence="1">Uncharacterized protein</fullName>
    </submittedName>
</protein>
<dbReference type="EMBL" id="KV417712">
    <property type="protein sequence ID" value="KZP08887.1"/>
    <property type="molecule type" value="Genomic_DNA"/>
</dbReference>
<organism evidence="1 2">
    <name type="scientific">Athelia psychrophila</name>
    <dbReference type="NCBI Taxonomy" id="1759441"/>
    <lineage>
        <taxon>Eukaryota</taxon>
        <taxon>Fungi</taxon>
        <taxon>Dikarya</taxon>
        <taxon>Basidiomycota</taxon>
        <taxon>Agaricomycotina</taxon>
        <taxon>Agaricomycetes</taxon>
        <taxon>Agaricomycetidae</taxon>
        <taxon>Atheliales</taxon>
        <taxon>Atheliaceae</taxon>
        <taxon>Athelia</taxon>
    </lineage>
</organism>
<keyword evidence="2" id="KW-1185">Reference proteome</keyword>
<evidence type="ECO:0000313" key="1">
    <source>
        <dbReference type="EMBL" id="KZP08887.1"/>
    </source>
</evidence>
<evidence type="ECO:0000313" key="2">
    <source>
        <dbReference type="Proteomes" id="UP000076532"/>
    </source>
</evidence>
<proteinExistence type="predicted"/>
<accession>A0A165XTJ7</accession>